<organism evidence="2 3">
    <name type="scientific">Siphonobacter curvatus</name>
    <dbReference type="NCBI Taxonomy" id="2094562"/>
    <lineage>
        <taxon>Bacteria</taxon>
        <taxon>Pseudomonadati</taxon>
        <taxon>Bacteroidota</taxon>
        <taxon>Cytophagia</taxon>
        <taxon>Cytophagales</taxon>
        <taxon>Cytophagaceae</taxon>
        <taxon>Siphonobacter</taxon>
    </lineage>
</organism>
<gene>
    <name evidence="2" type="ORF">C5O19_08765</name>
</gene>
<dbReference type="AlphaFoldDB" id="A0A2S7IPQ6"/>
<dbReference type="EMBL" id="PTRA01000001">
    <property type="protein sequence ID" value="PQA59707.1"/>
    <property type="molecule type" value="Genomic_DNA"/>
</dbReference>
<name>A0A2S7IPQ6_9BACT</name>
<keyword evidence="1" id="KW-0812">Transmembrane</keyword>
<sequence length="98" mass="11756">MNYITLQGSWCWFFVVPMIVFYLIGFYFVIRWLFAYLKQKFPGKRSVYVVLWQKQTPEFSVFYTLKAANKERDRLADQGVSMADIKVLSRFVYKKATK</sequence>
<dbReference type="RefSeq" id="WP_104711405.1">
    <property type="nucleotide sequence ID" value="NZ_PTRA01000001.1"/>
</dbReference>
<evidence type="ECO:0000256" key="1">
    <source>
        <dbReference type="SAM" id="Phobius"/>
    </source>
</evidence>
<protein>
    <submittedName>
        <fullName evidence="2">Uncharacterized protein</fullName>
    </submittedName>
</protein>
<evidence type="ECO:0000313" key="3">
    <source>
        <dbReference type="Proteomes" id="UP000239590"/>
    </source>
</evidence>
<accession>A0A2S7IPQ6</accession>
<keyword evidence="1" id="KW-0472">Membrane</keyword>
<evidence type="ECO:0000313" key="2">
    <source>
        <dbReference type="EMBL" id="PQA59707.1"/>
    </source>
</evidence>
<feature type="transmembrane region" description="Helical" evidence="1">
    <location>
        <begin position="12"/>
        <end position="34"/>
    </location>
</feature>
<dbReference type="Proteomes" id="UP000239590">
    <property type="component" value="Unassembled WGS sequence"/>
</dbReference>
<keyword evidence="3" id="KW-1185">Reference proteome</keyword>
<comment type="caution">
    <text evidence="2">The sequence shown here is derived from an EMBL/GenBank/DDBJ whole genome shotgun (WGS) entry which is preliminary data.</text>
</comment>
<reference evidence="3" key="1">
    <citation type="submission" date="2018-02" db="EMBL/GenBank/DDBJ databases">
        <title>Genome sequencing of Solimonas sp. HR-BB.</title>
        <authorList>
            <person name="Lee Y."/>
            <person name="Jeon C.O."/>
        </authorList>
    </citation>
    <scope>NUCLEOTIDE SEQUENCE [LARGE SCALE GENOMIC DNA]</scope>
    <source>
        <strain evidence="3">HR-U</strain>
    </source>
</reference>
<proteinExistence type="predicted"/>
<keyword evidence="1" id="KW-1133">Transmembrane helix</keyword>